<dbReference type="Proteomes" id="UP000562464">
    <property type="component" value="Unassembled WGS sequence"/>
</dbReference>
<dbReference type="RefSeq" id="WP_183540738.1">
    <property type="nucleotide sequence ID" value="NZ_JACHHV010000030.1"/>
</dbReference>
<dbReference type="AlphaFoldDB" id="A0A841C890"/>
<name>A0A841C890_9LACT</name>
<keyword evidence="2" id="KW-0963">Cytoplasm</keyword>
<dbReference type="GO" id="GO:0043023">
    <property type="term" value="F:ribosomal large subunit binding"/>
    <property type="evidence" value="ECO:0007669"/>
    <property type="project" value="TreeGrafter"/>
</dbReference>
<gene>
    <name evidence="2" type="primary">rsfS</name>
    <name evidence="3" type="ORF">HNQ37_001465</name>
</gene>
<keyword evidence="4" id="KW-1185">Reference proteome</keyword>
<keyword evidence="2" id="KW-0810">Translation regulation</keyword>
<comment type="caution">
    <text evidence="3">The sequence shown here is derived from an EMBL/GenBank/DDBJ whole genome shotgun (WGS) entry which is preliminary data.</text>
</comment>
<organism evidence="3 4">
    <name type="scientific">Lactovum miscens</name>
    <dbReference type="NCBI Taxonomy" id="190387"/>
    <lineage>
        <taxon>Bacteria</taxon>
        <taxon>Bacillati</taxon>
        <taxon>Bacillota</taxon>
        <taxon>Bacilli</taxon>
        <taxon>Lactobacillales</taxon>
        <taxon>Streptococcaceae</taxon>
        <taxon>Lactovum</taxon>
    </lineage>
</organism>
<dbReference type="NCBIfam" id="TIGR00090">
    <property type="entry name" value="rsfS_iojap_ybeB"/>
    <property type="match status" value="1"/>
</dbReference>
<comment type="similarity">
    <text evidence="1 2">Belongs to the Iojap/RsfS family.</text>
</comment>
<comment type="subunit">
    <text evidence="2">Interacts with ribosomal protein uL14 (rplN).</text>
</comment>
<dbReference type="GO" id="GO:0042256">
    <property type="term" value="P:cytosolic ribosome assembly"/>
    <property type="evidence" value="ECO:0007669"/>
    <property type="project" value="UniProtKB-UniRule"/>
</dbReference>
<protein>
    <recommendedName>
        <fullName evidence="2">Ribosomal silencing factor RsfS</fullName>
    </recommendedName>
</protein>
<reference evidence="3 4" key="1">
    <citation type="submission" date="2020-08" db="EMBL/GenBank/DDBJ databases">
        <title>Genomic Encyclopedia of Type Strains, Phase IV (KMG-IV): sequencing the most valuable type-strain genomes for metagenomic binning, comparative biology and taxonomic classification.</title>
        <authorList>
            <person name="Goeker M."/>
        </authorList>
    </citation>
    <scope>NUCLEOTIDE SEQUENCE [LARGE SCALE GENOMIC DNA]</scope>
    <source>
        <strain evidence="3 4">DSM 14925</strain>
    </source>
</reference>
<sequence length="119" mass="13096">MEAKELLEIVVKAADSKKAQKIVALDVSQVSGIADYFVIMQGMNNRQLGAIVEAIDEAAHLKGVEVGKGIEGQPDSGWVLIDLGDIIVSVFDEDTRLRYNLEKLWNDAPILNLSEWVSE</sequence>
<dbReference type="HAMAP" id="MF_01477">
    <property type="entry name" value="Iojap_RsfS"/>
    <property type="match status" value="1"/>
</dbReference>
<dbReference type="Pfam" id="PF02410">
    <property type="entry name" value="RsfS"/>
    <property type="match status" value="1"/>
</dbReference>
<dbReference type="GO" id="GO:0005737">
    <property type="term" value="C:cytoplasm"/>
    <property type="evidence" value="ECO:0007669"/>
    <property type="project" value="UniProtKB-SubCell"/>
</dbReference>
<evidence type="ECO:0000313" key="4">
    <source>
        <dbReference type="Proteomes" id="UP000562464"/>
    </source>
</evidence>
<comment type="subcellular location">
    <subcellularLocation>
        <location evidence="2">Cytoplasm</location>
    </subcellularLocation>
</comment>
<dbReference type="Gene3D" id="3.30.460.10">
    <property type="entry name" value="Beta Polymerase, domain 2"/>
    <property type="match status" value="1"/>
</dbReference>
<dbReference type="PANTHER" id="PTHR21043:SF0">
    <property type="entry name" value="MITOCHONDRIAL ASSEMBLY OF RIBOSOMAL LARGE SUBUNIT PROTEIN 1"/>
    <property type="match status" value="1"/>
</dbReference>
<dbReference type="GO" id="GO:0090071">
    <property type="term" value="P:negative regulation of ribosome biogenesis"/>
    <property type="evidence" value="ECO:0007669"/>
    <property type="project" value="UniProtKB-UniRule"/>
</dbReference>
<comment type="function">
    <text evidence="2">Functions as a ribosomal silencing factor. Interacts with ribosomal protein uL14 (rplN), blocking formation of intersubunit bridge B8. Prevents association of the 30S and 50S ribosomal subunits and the formation of functional ribosomes, thus repressing translation.</text>
</comment>
<keyword evidence="2" id="KW-0678">Repressor</keyword>
<accession>A0A841C890</accession>
<evidence type="ECO:0000313" key="3">
    <source>
        <dbReference type="EMBL" id="MBB5888564.1"/>
    </source>
</evidence>
<dbReference type="SUPFAM" id="SSF81301">
    <property type="entry name" value="Nucleotidyltransferase"/>
    <property type="match status" value="1"/>
</dbReference>
<evidence type="ECO:0000256" key="2">
    <source>
        <dbReference type="HAMAP-Rule" id="MF_01477"/>
    </source>
</evidence>
<dbReference type="PANTHER" id="PTHR21043">
    <property type="entry name" value="IOJAP SUPERFAMILY ORTHOLOG"/>
    <property type="match status" value="1"/>
</dbReference>
<dbReference type="EMBL" id="JACHHV010000030">
    <property type="protein sequence ID" value="MBB5888564.1"/>
    <property type="molecule type" value="Genomic_DNA"/>
</dbReference>
<dbReference type="GO" id="GO:0017148">
    <property type="term" value="P:negative regulation of translation"/>
    <property type="evidence" value="ECO:0007669"/>
    <property type="project" value="UniProtKB-UniRule"/>
</dbReference>
<evidence type="ECO:0000256" key="1">
    <source>
        <dbReference type="ARBA" id="ARBA00010574"/>
    </source>
</evidence>
<dbReference type="InterPro" id="IPR043519">
    <property type="entry name" value="NT_sf"/>
</dbReference>
<proteinExistence type="inferred from homology"/>
<dbReference type="InterPro" id="IPR004394">
    <property type="entry name" value="Iojap/RsfS/C7orf30"/>
</dbReference>